<organism evidence="2 3">
    <name type="scientific">Pseudomonas quercus</name>
    <dbReference type="NCBI Taxonomy" id="2722792"/>
    <lineage>
        <taxon>Bacteria</taxon>
        <taxon>Pseudomonadati</taxon>
        <taxon>Pseudomonadota</taxon>
        <taxon>Gammaproteobacteria</taxon>
        <taxon>Pseudomonadales</taxon>
        <taxon>Pseudomonadaceae</taxon>
        <taxon>Pseudomonas</taxon>
    </lineage>
</organism>
<gene>
    <name evidence="2" type="ORF">HBH25_20360</name>
</gene>
<dbReference type="EMBL" id="JAAVJI010000016">
    <property type="protein sequence ID" value="NJP03196.1"/>
    <property type="molecule type" value="Genomic_DNA"/>
</dbReference>
<protein>
    <submittedName>
        <fullName evidence="2">Uncharacterized protein</fullName>
    </submittedName>
</protein>
<accession>A0ABX0YIB8</accession>
<comment type="caution">
    <text evidence="2">The sequence shown here is derived from an EMBL/GenBank/DDBJ whole genome shotgun (WGS) entry which is preliminary data.</text>
</comment>
<name>A0ABX0YIB8_9PSED</name>
<proteinExistence type="predicted"/>
<evidence type="ECO:0000313" key="2">
    <source>
        <dbReference type="EMBL" id="NJP03196.1"/>
    </source>
</evidence>
<dbReference type="RefSeq" id="WP_168085764.1">
    <property type="nucleotide sequence ID" value="NZ_JAAVJI010000016.1"/>
</dbReference>
<evidence type="ECO:0000313" key="3">
    <source>
        <dbReference type="Proteomes" id="UP000746535"/>
    </source>
</evidence>
<reference evidence="2 3" key="1">
    <citation type="submission" date="2020-03" db="EMBL/GenBank/DDBJ databases">
        <authorList>
            <person name="Wang L."/>
            <person name="He N."/>
            <person name="Li Y."/>
            <person name="Fang Y."/>
            <person name="Zhang F."/>
        </authorList>
    </citation>
    <scope>NUCLEOTIDE SEQUENCE [LARGE SCALE GENOMIC DNA]</scope>
    <source>
        <strain evidence="3">hsmgli-8</strain>
    </source>
</reference>
<keyword evidence="3" id="KW-1185">Reference proteome</keyword>
<feature type="region of interest" description="Disordered" evidence="1">
    <location>
        <begin position="194"/>
        <end position="220"/>
    </location>
</feature>
<dbReference type="Proteomes" id="UP000746535">
    <property type="component" value="Unassembled WGS sequence"/>
</dbReference>
<sequence length="443" mass="47634">MTPIHLLSSPLHQVASAAGGKHPAEAVTQVTSSTQGLLSSLATHLRVGDADYHIGKVMSSLSETEAALLHAALHADMPKDPLAEAPDKNGLYSYLIGATDYLTSTHLPQKLNLPERMMVTCTLTPSRALAAIVISGEKGSHSYCKAYFEPPALQTHKPREEQPKGAITALPTELQVPGEYSSQPTNLSLYVSNPGISKGTKRRNSQAFSGSDGRHVPSLQTNTTTAAVTAKGPRAEPIPQHDLASQAVNAGSIAPGQPQTPERNRQHTVNQIAQRHLLGQPWSRIAADLRAAKAQQAQRPEAPVHDAARKNALLQAQVLFDNQRTERDDALARHAPDRPTQQGPIFAHAGSLVRHRPVPLPISAPAGEAIPADLAQDTARRKRTKISQDVKDQVTALREQGYPYPQIAMQFSDLTTSQLKNIVSHENERKRMNAASANTAGGV</sequence>
<evidence type="ECO:0000256" key="1">
    <source>
        <dbReference type="SAM" id="MobiDB-lite"/>
    </source>
</evidence>